<name>A0A1L9U1W5_ASPBC</name>
<accession>A0A1L9U1W5</accession>
<dbReference type="Proteomes" id="UP000184499">
    <property type="component" value="Unassembled WGS sequence"/>
</dbReference>
<organism evidence="1 2">
    <name type="scientific">Aspergillus brasiliensis (strain CBS 101740 / IMI 381727 / IBT 21946)</name>
    <dbReference type="NCBI Taxonomy" id="767769"/>
    <lineage>
        <taxon>Eukaryota</taxon>
        <taxon>Fungi</taxon>
        <taxon>Dikarya</taxon>
        <taxon>Ascomycota</taxon>
        <taxon>Pezizomycotina</taxon>
        <taxon>Eurotiomycetes</taxon>
        <taxon>Eurotiomycetidae</taxon>
        <taxon>Eurotiales</taxon>
        <taxon>Aspergillaceae</taxon>
        <taxon>Aspergillus</taxon>
        <taxon>Aspergillus subgen. Circumdati</taxon>
    </lineage>
</organism>
<sequence length="84" mass="9735">MTLETWQEKAQTERVQAASAMPQEWRLPESFLQKATQHAQKAILDIPRECRLLEEQDINTTENYDATALVLRGLPLASSRQPRW</sequence>
<gene>
    <name evidence="1" type="ORF">ASPBRDRAFT_49618</name>
</gene>
<proteinExistence type="predicted"/>
<dbReference type="EMBL" id="KV878715">
    <property type="protein sequence ID" value="OJJ65635.1"/>
    <property type="molecule type" value="Genomic_DNA"/>
</dbReference>
<evidence type="ECO:0000313" key="2">
    <source>
        <dbReference type="Proteomes" id="UP000184499"/>
    </source>
</evidence>
<dbReference type="RefSeq" id="XP_067472886.1">
    <property type="nucleotide sequence ID" value="XM_067626386.1"/>
</dbReference>
<dbReference type="AlphaFoldDB" id="A0A1L9U1W5"/>
<dbReference type="GeneID" id="93578874"/>
<dbReference type="VEuPathDB" id="FungiDB:ASPBRDRAFT_49618"/>
<evidence type="ECO:0000313" key="1">
    <source>
        <dbReference type="EMBL" id="OJJ65635.1"/>
    </source>
</evidence>
<dbReference type="STRING" id="767769.A0A1L9U1W5"/>
<protein>
    <submittedName>
        <fullName evidence="1">Uncharacterized protein</fullName>
    </submittedName>
</protein>
<reference evidence="2" key="1">
    <citation type="journal article" date="2017" name="Genome Biol.">
        <title>Comparative genomics reveals high biological diversity and specific adaptations in the industrially and medically important fungal genus Aspergillus.</title>
        <authorList>
            <person name="de Vries R.P."/>
            <person name="Riley R."/>
            <person name="Wiebenga A."/>
            <person name="Aguilar-Osorio G."/>
            <person name="Amillis S."/>
            <person name="Uchima C.A."/>
            <person name="Anderluh G."/>
            <person name="Asadollahi M."/>
            <person name="Askin M."/>
            <person name="Barry K."/>
            <person name="Battaglia E."/>
            <person name="Bayram O."/>
            <person name="Benocci T."/>
            <person name="Braus-Stromeyer S.A."/>
            <person name="Caldana C."/>
            <person name="Canovas D."/>
            <person name="Cerqueira G.C."/>
            <person name="Chen F."/>
            <person name="Chen W."/>
            <person name="Choi C."/>
            <person name="Clum A."/>
            <person name="Dos Santos R.A."/>
            <person name="Damasio A.R."/>
            <person name="Diallinas G."/>
            <person name="Emri T."/>
            <person name="Fekete E."/>
            <person name="Flipphi M."/>
            <person name="Freyberg S."/>
            <person name="Gallo A."/>
            <person name="Gournas C."/>
            <person name="Habgood R."/>
            <person name="Hainaut M."/>
            <person name="Harispe M.L."/>
            <person name="Henrissat B."/>
            <person name="Hilden K.S."/>
            <person name="Hope R."/>
            <person name="Hossain A."/>
            <person name="Karabika E."/>
            <person name="Karaffa L."/>
            <person name="Karanyi Z."/>
            <person name="Krasevec N."/>
            <person name="Kuo A."/>
            <person name="Kusch H."/>
            <person name="LaButti K."/>
            <person name="Lagendijk E.L."/>
            <person name="Lapidus A."/>
            <person name="Levasseur A."/>
            <person name="Lindquist E."/>
            <person name="Lipzen A."/>
            <person name="Logrieco A.F."/>
            <person name="MacCabe A."/>
            <person name="Maekelae M.R."/>
            <person name="Malavazi I."/>
            <person name="Melin P."/>
            <person name="Meyer V."/>
            <person name="Mielnichuk N."/>
            <person name="Miskei M."/>
            <person name="Molnar A.P."/>
            <person name="Mule G."/>
            <person name="Ngan C.Y."/>
            <person name="Orejas M."/>
            <person name="Orosz E."/>
            <person name="Ouedraogo J.P."/>
            <person name="Overkamp K.M."/>
            <person name="Park H.-S."/>
            <person name="Perrone G."/>
            <person name="Piumi F."/>
            <person name="Punt P.J."/>
            <person name="Ram A.F."/>
            <person name="Ramon A."/>
            <person name="Rauscher S."/>
            <person name="Record E."/>
            <person name="Riano-Pachon D.M."/>
            <person name="Robert V."/>
            <person name="Roehrig J."/>
            <person name="Ruller R."/>
            <person name="Salamov A."/>
            <person name="Salih N.S."/>
            <person name="Samson R.A."/>
            <person name="Sandor E."/>
            <person name="Sanguinetti M."/>
            <person name="Schuetze T."/>
            <person name="Sepcic K."/>
            <person name="Shelest E."/>
            <person name="Sherlock G."/>
            <person name="Sophianopoulou V."/>
            <person name="Squina F.M."/>
            <person name="Sun H."/>
            <person name="Susca A."/>
            <person name="Todd R.B."/>
            <person name="Tsang A."/>
            <person name="Unkles S.E."/>
            <person name="van de Wiele N."/>
            <person name="van Rossen-Uffink D."/>
            <person name="Oliveira J.V."/>
            <person name="Vesth T.C."/>
            <person name="Visser J."/>
            <person name="Yu J.-H."/>
            <person name="Zhou M."/>
            <person name="Andersen M.R."/>
            <person name="Archer D.B."/>
            <person name="Baker S.E."/>
            <person name="Benoit I."/>
            <person name="Brakhage A.A."/>
            <person name="Braus G.H."/>
            <person name="Fischer R."/>
            <person name="Frisvad J.C."/>
            <person name="Goldman G.H."/>
            <person name="Houbraken J."/>
            <person name="Oakley B."/>
            <person name="Pocsi I."/>
            <person name="Scazzocchio C."/>
            <person name="Seiboth B."/>
            <person name="vanKuyk P.A."/>
            <person name="Wortman J."/>
            <person name="Dyer P.S."/>
            <person name="Grigoriev I.V."/>
        </authorList>
    </citation>
    <scope>NUCLEOTIDE SEQUENCE [LARGE SCALE GENOMIC DNA]</scope>
    <source>
        <strain evidence="2">CBS 101740 / IMI 381727 / IBT 21946</strain>
    </source>
</reference>
<keyword evidence="2" id="KW-1185">Reference proteome</keyword>